<dbReference type="WBParaSite" id="TCONS_00016322.p1">
    <property type="protein sequence ID" value="TCONS_00016322.p1"/>
    <property type="gene ID" value="XLOC_010901"/>
</dbReference>
<evidence type="ECO:0000256" key="1">
    <source>
        <dbReference type="SAM" id="SignalP"/>
    </source>
</evidence>
<dbReference type="AlphaFoldDB" id="A0A0K0EA83"/>
<evidence type="ECO:0000313" key="3">
    <source>
        <dbReference type="WBParaSite" id="SSTP_0000641100.1"/>
    </source>
</evidence>
<dbReference type="Proteomes" id="UP000035681">
    <property type="component" value="Unplaced"/>
</dbReference>
<feature type="chain" id="PRO_5005327734" evidence="1">
    <location>
        <begin position="24"/>
        <end position="105"/>
    </location>
</feature>
<sequence length="105" mass="12189">MKLIEKKFAFYSILLLLAGVKFSFQLSSKVDDLDDDILNLNNFFPNFFPDPSNFRLQYKLQQLENVLVSNNKILVKKFEEANKEVASILSSIQDVYTTTPMGWYP</sequence>
<proteinExistence type="predicted"/>
<dbReference type="WBParaSite" id="SSTP_0000641100.1">
    <property type="protein sequence ID" value="SSTP_0000641100.1"/>
    <property type="gene ID" value="SSTP_0000641100"/>
</dbReference>
<accession>A0A0K0EA83</accession>
<protein>
    <submittedName>
        <fullName evidence="4">SXP/RAL-2 family protein Ani s 5-like cation-binding domain-containing protein</fullName>
    </submittedName>
</protein>
<reference evidence="3" key="1">
    <citation type="submission" date="2015-08" db="UniProtKB">
        <authorList>
            <consortium name="WormBaseParasite"/>
        </authorList>
    </citation>
    <scope>IDENTIFICATION</scope>
</reference>
<feature type="signal peptide" evidence="1">
    <location>
        <begin position="1"/>
        <end position="23"/>
    </location>
</feature>
<organism evidence="3">
    <name type="scientific">Strongyloides stercoralis</name>
    <name type="common">Threadworm</name>
    <dbReference type="NCBI Taxonomy" id="6248"/>
    <lineage>
        <taxon>Eukaryota</taxon>
        <taxon>Metazoa</taxon>
        <taxon>Ecdysozoa</taxon>
        <taxon>Nematoda</taxon>
        <taxon>Chromadorea</taxon>
        <taxon>Rhabditida</taxon>
        <taxon>Tylenchina</taxon>
        <taxon>Panagrolaimomorpha</taxon>
        <taxon>Strongyloidoidea</taxon>
        <taxon>Strongyloididae</taxon>
        <taxon>Strongyloides</taxon>
    </lineage>
</organism>
<evidence type="ECO:0000313" key="4">
    <source>
        <dbReference type="WBParaSite" id="TCONS_00016322.p1"/>
    </source>
</evidence>
<keyword evidence="1" id="KW-0732">Signal</keyword>
<evidence type="ECO:0000313" key="2">
    <source>
        <dbReference type="Proteomes" id="UP000035681"/>
    </source>
</evidence>
<name>A0A0K0EA83_STRER</name>
<keyword evidence="2" id="KW-1185">Reference proteome</keyword>